<feature type="chain" id="PRO_5037728361" evidence="7">
    <location>
        <begin position="29"/>
        <end position="346"/>
    </location>
</feature>
<keyword evidence="4 7" id="KW-0732">Signal</keyword>
<evidence type="ECO:0000256" key="6">
    <source>
        <dbReference type="ARBA" id="ARBA00023288"/>
    </source>
</evidence>
<protein>
    <submittedName>
        <fullName evidence="9">BMP family protein</fullName>
    </submittedName>
</protein>
<keyword evidence="3" id="KW-1003">Cell membrane</keyword>
<evidence type="ECO:0000256" key="3">
    <source>
        <dbReference type="ARBA" id="ARBA00022475"/>
    </source>
</evidence>
<proteinExistence type="inferred from homology"/>
<evidence type="ECO:0000256" key="2">
    <source>
        <dbReference type="ARBA" id="ARBA00008610"/>
    </source>
</evidence>
<dbReference type="InterPro" id="IPR050957">
    <property type="entry name" value="BMP_lipoprotein"/>
</dbReference>
<dbReference type="Proteomes" id="UP000680348">
    <property type="component" value="Unassembled WGS sequence"/>
</dbReference>
<dbReference type="InterPro" id="IPR003760">
    <property type="entry name" value="PnrA-like"/>
</dbReference>
<feature type="domain" description="ABC transporter substrate-binding protein PnrA-like" evidence="8">
    <location>
        <begin position="32"/>
        <end position="328"/>
    </location>
</feature>
<evidence type="ECO:0000313" key="10">
    <source>
        <dbReference type="Proteomes" id="UP000680348"/>
    </source>
</evidence>
<dbReference type="CDD" id="cd06304">
    <property type="entry name" value="PBP1_BmpA_Med_PnrA-like"/>
    <property type="match status" value="1"/>
</dbReference>
<organism evidence="9 10">
    <name type="scientific">Pseudaminobacter soli</name>
    <name type="common">ex Zhang et al. 2022</name>
    <dbReference type="NCBI Taxonomy" id="2831468"/>
    <lineage>
        <taxon>Bacteria</taxon>
        <taxon>Pseudomonadati</taxon>
        <taxon>Pseudomonadota</taxon>
        <taxon>Alphaproteobacteria</taxon>
        <taxon>Hyphomicrobiales</taxon>
        <taxon>Phyllobacteriaceae</taxon>
        <taxon>Pseudaminobacter</taxon>
    </lineage>
</organism>
<dbReference type="InterPro" id="IPR028082">
    <property type="entry name" value="Peripla_BP_I"/>
</dbReference>
<comment type="subcellular location">
    <subcellularLocation>
        <location evidence="1">Cell membrane</location>
        <topology evidence="1">Lipid-anchor</topology>
    </subcellularLocation>
</comment>
<comment type="similarity">
    <text evidence="2">Belongs to the BMP lipoprotein family.</text>
</comment>
<sequence>MEGELKKQLLSALSAILLAGTMFGAASAAEVKSIAILTPEEGTDYGWNQQGVDAAKAAAKAAGVEVVVAQGLGYGDVRPTLRELAEEGASLLIAHASGYNTAAPEIAKELNVPVAIVDTPSALSKGLIADYTLSGHEGAYLAGRLAAKMSRSKTVGIVVSGEPPSWNSQSSAFAKGVKEENGDVKVIYAVIGPAAYSDAAGGKRVTESVIAAGADIIFGQGNGSSFGMLQAVETTKAADGGKVLFIDVIGDKSPIDKGFLLSSVVWNIEPVYAAMIADLKADTFGTKSYAIGLKDDSVKLLKTPQIPDDVWGDVQKIREDIISGKIKVEPVFEATAVRALMSDVKE</sequence>
<reference evidence="9" key="1">
    <citation type="submission" date="2021-04" db="EMBL/GenBank/DDBJ databases">
        <title>Pseudaminobacter soli sp. nov., isolated from paddy soil contaminated by heavy metals.</title>
        <authorList>
            <person name="Zhang K."/>
        </authorList>
    </citation>
    <scope>NUCLEOTIDE SEQUENCE</scope>
    <source>
        <strain evidence="9">19-2017</strain>
    </source>
</reference>
<dbReference type="PANTHER" id="PTHR34296">
    <property type="entry name" value="TRANSCRIPTIONAL ACTIVATOR PROTEIN MED"/>
    <property type="match status" value="1"/>
</dbReference>
<dbReference type="EMBL" id="JAGWCR010000005">
    <property type="protein sequence ID" value="MBS3649327.1"/>
    <property type="molecule type" value="Genomic_DNA"/>
</dbReference>
<name>A0A942DY98_9HYPH</name>
<keyword evidence="6" id="KW-0449">Lipoprotein</keyword>
<comment type="caution">
    <text evidence="9">The sequence shown here is derived from an EMBL/GenBank/DDBJ whole genome shotgun (WGS) entry which is preliminary data.</text>
</comment>
<evidence type="ECO:0000259" key="8">
    <source>
        <dbReference type="Pfam" id="PF02608"/>
    </source>
</evidence>
<dbReference type="Pfam" id="PF02608">
    <property type="entry name" value="Bmp"/>
    <property type="match status" value="1"/>
</dbReference>
<keyword evidence="5" id="KW-0472">Membrane</keyword>
<gene>
    <name evidence="9" type="ORF">KEU06_11965</name>
</gene>
<evidence type="ECO:0000256" key="4">
    <source>
        <dbReference type="ARBA" id="ARBA00022729"/>
    </source>
</evidence>
<dbReference type="GO" id="GO:0005886">
    <property type="term" value="C:plasma membrane"/>
    <property type="evidence" value="ECO:0007669"/>
    <property type="project" value="UniProtKB-SubCell"/>
</dbReference>
<dbReference type="Gene3D" id="3.40.50.2300">
    <property type="match status" value="2"/>
</dbReference>
<evidence type="ECO:0000313" key="9">
    <source>
        <dbReference type="EMBL" id="MBS3649327.1"/>
    </source>
</evidence>
<feature type="signal peptide" evidence="7">
    <location>
        <begin position="1"/>
        <end position="28"/>
    </location>
</feature>
<accession>A0A942DY98</accession>
<dbReference type="SUPFAM" id="SSF53822">
    <property type="entry name" value="Periplasmic binding protein-like I"/>
    <property type="match status" value="1"/>
</dbReference>
<evidence type="ECO:0000256" key="5">
    <source>
        <dbReference type="ARBA" id="ARBA00023136"/>
    </source>
</evidence>
<keyword evidence="10" id="KW-1185">Reference proteome</keyword>
<evidence type="ECO:0000256" key="7">
    <source>
        <dbReference type="SAM" id="SignalP"/>
    </source>
</evidence>
<dbReference type="AlphaFoldDB" id="A0A942DY98"/>
<evidence type="ECO:0000256" key="1">
    <source>
        <dbReference type="ARBA" id="ARBA00004193"/>
    </source>
</evidence>
<dbReference type="PANTHER" id="PTHR34296:SF2">
    <property type="entry name" value="ABC TRANSPORTER GUANOSINE-BINDING PROTEIN NUPN"/>
    <property type="match status" value="1"/>
</dbReference>